<feature type="binding site" evidence="17">
    <location>
        <position position="204"/>
    </location>
    <ligand>
        <name>NADP(+)</name>
        <dbReference type="ChEBI" id="CHEBI:58349"/>
    </ligand>
</feature>
<keyword evidence="11 15" id="KW-0560">Oxidoreductase</keyword>
<dbReference type="PROSITE" id="PS00903">
    <property type="entry name" value="CYT_DCMP_DEAMINASES_1"/>
    <property type="match status" value="1"/>
</dbReference>
<name>A0A383RCJ2_PAEAL</name>
<evidence type="ECO:0000256" key="3">
    <source>
        <dbReference type="ARBA" id="ARBA00004910"/>
    </source>
</evidence>
<evidence type="ECO:0000256" key="7">
    <source>
        <dbReference type="ARBA" id="ARBA00022723"/>
    </source>
</evidence>
<feature type="binding site" evidence="18">
    <location>
        <position position="79"/>
    </location>
    <ligand>
        <name>Zn(2+)</name>
        <dbReference type="ChEBI" id="CHEBI:29105"/>
        <note>catalytic</note>
    </ligand>
</feature>
<feature type="binding site" evidence="17">
    <location>
        <position position="226"/>
    </location>
    <ligand>
        <name>NADP(+)</name>
        <dbReference type="ChEBI" id="CHEBI:58349"/>
    </ligand>
</feature>
<dbReference type="InterPro" id="IPR011549">
    <property type="entry name" value="RibD_C"/>
</dbReference>
<dbReference type="EMBL" id="LS992241">
    <property type="protein sequence ID" value="SYX84728.1"/>
    <property type="molecule type" value="Genomic_DNA"/>
</dbReference>
<evidence type="ECO:0000256" key="14">
    <source>
        <dbReference type="ARBA" id="ARBA00049886"/>
    </source>
</evidence>
<feature type="binding site" evidence="18">
    <location>
        <position position="88"/>
    </location>
    <ligand>
        <name>Zn(2+)</name>
        <dbReference type="ChEBI" id="CHEBI:29105"/>
        <note>catalytic</note>
    </ligand>
</feature>
<dbReference type="PANTHER" id="PTHR38011:SF7">
    <property type="entry name" value="2,5-DIAMINO-6-RIBOSYLAMINO-4(3H)-PYRIMIDINONE 5'-PHOSPHATE REDUCTASE"/>
    <property type="match status" value="1"/>
</dbReference>
<comment type="cofactor">
    <cofactor evidence="15 18">
        <name>Zn(2+)</name>
        <dbReference type="ChEBI" id="CHEBI:29105"/>
    </cofactor>
    <text evidence="15 18">Binds 1 zinc ion.</text>
</comment>
<dbReference type="Proteomes" id="UP000304148">
    <property type="component" value="Chromosome"/>
</dbReference>
<dbReference type="GO" id="GO:0050661">
    <property type="term" value="F:NADP binding"/>
    <property type="evidence" value="ECO:0007669"/>
    <property type="project" value="InterPro"/>
</dbReference>
<accession>A0A383RCJ2</accession>
<evidence type="ECO:0000256" key="5">
    <source>
        <dbReference type="ARBA" id="ARBA00007417"/>
    </source>
</evidence>
<dbReference type="AlphaFoldDB" id="A0A383RCJ2"/>
<evidence type="ECO:0000256" key="4">
    <source>
        <dbReference type="ARBA" id="ARBA00005259"/>
    </source>
</evidence>
<feature type="binding site" evidence="17">
    <location>
        <begin position="298"/>
        <end position="304"/>
    </location>
    <ligand>
        <name>NADP(+)</name>
        <dbReference type="ChEBI" id="CHEBI:58349"/>
    </ligand>
</feature>
<sequence>MSSVINDELYMQLAVNMAEQVFGQTDVNPAVGCVIVNEGRIVGLGAHLRRGEGHAEVHALQMAGEAARGATAYVTLEPCSHYGRTPPCSLRLIEAGIARVVIACADPNPAVAGRGIALLKDHGIGITLDVLRERGLALIEMFAKHITTGIPFVTLKTASTLDGKIATSTGDSKWISNERSREIVHSMRHRHQAIMVGIGTVLADDPSLTTRLSVPGVNPVRLIVDSMLRVPMDAKVVTDQAARTCIFTTARASGEKRRELVSRGVEVIECGEGEKVDLQQMMEWCGQHEIGSILLEGGGRLNGAMLEKKLVDRVAIFMAPIVVGGQHAPGSFVFEGVERMQDAYRLQHVEVEKLGDNICITGYPFGKHEVEHFTHSSIKEGHSNVHRTH</sequence>
<feature type="binding site" evidence="17">
    <location>
        <position position="174"/>
    </location>
    <ligand>
        <name>NADP(+)</name>
        <dbReference type="ChEBI" id="CHEBI:58349"/>
    </ligand>
</feature>
<dbReference type="PANTHER" id="PTHR38011">
    <property type="entry name" value="DIHYDROFOLATE REDUCTASE FAMILY PROTEIN (AFU_ORTHOLOGUE AFUA_8G06820)"/>
    <property type="match status" value="1"/>
</dbReference>
<feature type="binding site" evidence="17">
    <location>
        <position position="172"/>
    </location>
    <ligand>
        <name>substrate</name>
    </ligand>
</feature>
<dbReference type="UniPathway" id="UPA00275">
    <property type="reaction ID" value="UER00401"/>
</dbReference>
<dbReference type="GO" id="GO:0009231">
    <property type="term" value="P:riboflavin biosynthetic process"/>
    <property type="evidence" value="ECO:0007669"/>
    <property type="project" value="UniProtKB-UniPathway"/>
</dbReference>
<dbReference type="NCBIfam" id="TIGR00227">
    <property type="entry name" value="ribD_Cterm"/>
    <property type="match status" value="1"/>
</dbReference>
<evidence type="ECO:0000256" key="16">
    <source>
        <dbReference type="PIRSR" id="PIRSR006769-1"/>
    </source>
</evidence>
<comment type="pathway">
    <text evidence="2 15">Cofactor biosynthesis; riboflavin biosynthesis; 5-amino-6-(D-ribitylamino)uracil from GTP: step 2/4.</text>
</comment>
<feature type="binding site" evidence="17">
    <location>
        <position position="188"/>
    </location>
    <ligand>
        <name>substrate</name>
    </ligand>
</feature>
<keyword evidence="8 15" id="KW-0378">Hydrolase</keyword>
<evidence type="ECO:0000256" key="1">
    <source>
        <dbReference type="ARBA" id="ARBA00002151"/>
    </source>
</evidence>
<dbReference type="SUPFAM" id="SSF53927">
    <property type="entry name" value="Cytidine deaminase-like"/>
    <property type="match status" value="1"/>
</dbReference>
<feature type="domain" description="CMP/dCMP-type deaminase" evidence="19">
    <location>
        <begin position="5"/>
        <end position="127"/>
    </location>
</feature>
<dbReference type="SUPFAM" id="SSF53597">
    <property type="entry name" value="Dihydrofolate reductase-like"/>
    <property type="match status" value="1"/>
</dbReference>
<dbReference type="InterPro" id="IPR002734">
    <property type="entry name" value="RibDG_C"/>
</dbReference>
<keyword evidence="9 15" id="KW-0862">Zinc</keyword>
<comment type="similarity">
    <text evidence="4 15">In the N-terminal section; belongs to the cytidine and deoxycytidylate deaminase family.</text>
</comment>
<keyword evidence="10 15" id="KW-0521">NADP</keyword>
<dbReference type="GO" id="GO:0008270">
    <property type="term" value="F:zinc ion binding"/>
    <property type="evidence" value="ECO:0007669"/>
    <property type="project" value="InterPro"/>
</dbReference>
<dbReference type="InterPro" id="IPR024072">
    <property type="entry name" value="DHFR-like_dom_sf"/>
</dbReference>
<organism evidence="20 21">
    <name type="scientific">Paenibacillus alvei</name>
    <name type="common">Bacillus alvei</name>
    <dbReference type="NCBI Taxonomy" id="44250"/>
    <lineage>
        <taxon>Bacteria</taxon>
        <taxon>Bacillati</taxon>
        <taxon>Bacillota</taxon>
        <taxon>Bacilli</taxon>
        <taxon>Bacillales</taxon>
        <taxon>Paenibacillaceae</taxon>
        <taxon>Paenibacillus</taxon>
    </lineage>
</organism>
<evidence type="ECO:0000256" key="9">
    <source>
        <dbReference type="ARBA" id="ARBA00022833"/>
    </source>
</evidence>
<evidence type="ECO:0000256" key="18">
    <source>
        <dbReference type="PIRSR" id="PIRSR006769-3"/>
    </source>
</evidence>
<feature type="active site" description="Proton donor" evidence="16">
    <location>
        <position position="56"/>
    </location>
</feature>
<dbReference type="Pfam" id="PF01872">
    <property type="entry name" value="RibD_C"/>
    <property type="match status" value="1"/>
</dbReference>
<dbReference type="PROSITE" id="PS51747">
    <property type="entry name" value="CYT_DCMP_DEAMINASES_2"/>
    <property type="match status" value="1"/>
</dbReference>
<comment type="similarity">
    <text evidence="5 15">In the C-terminal section; belongs to the HTP reductase family.</text>
</comment>
<dbReference type="Pfam" id="PF00383">
    <property type="entry name" value="dCMP_cyt_deam_1"/>
    <property type="match status" value="1"/>
</dbReference>
<feature type="binding site" evidence="17">
    <location>
        <position position="296"/>
    </location>
    <ligand>
        <name>substrate</name>
    </ligand>
</feature>
<dbReference type="InterPro" id="IPR004794">
    <property type="entry name" value="Eubact_RibD"/>
</dbReference>
<evidence type="ECO:0000313" key="21">
    <source>
        <dbReference type="Proteomes" id="UP000304148"/>
    </source>
</evidence>
<dbReference type="CDD" id="cd01284">
    <property type="entry name" value="Riboflavin_deaminase-reductase"/>
    <property type="match status" value="1"/>
</dbReference>
<protein>
    <recommendedName>
        <fullName evidence="15">Riboflavin biosynthesis protein RibD</fullName>
    </recommendedName>
    <domain>
        <recommendedName>
            <fullName evidence="15">Diaminohydroxyphosphoribosylaminopyrimidine deaminase</fullName>
            <shortName evidence="15">DRAP deaminase</shortName>
            <ecNumber evidence="15">3.5.4.26</ecNumber>
        </recommendedName>
        <alternativeName>
            <fullName evidence="15">Riboflavin-specific deaminase</fullName>
        </alternativeName>
    </domain>
    <domain>
        <recommendedName>
            <fullName evidence="15">5-amino-6-(5-phosphoribosylamino)uracil reductase</fullName>
            <ecNumber evidence="15">1.1.1.193</ecNumber>
        </recommendedName>
        <alternativeName>
            <fullName evidence="15">HTP reductase</fullName>
        </alternativeName>
    </domain>
</protein>
<comment type="catalytic activity">
    <reaction evidence="14 15">
        <text>2,5-diamino-6-hydroxy-4-(5-phosphoribosylamino)-pyrimidine + H2O + H(+) = 5-amino-6-(5-phospho-D-ribosylamino)uracil + NH4(+)</text>
        <dbReference type="Rhea" id="RHEA:21868"/>
        <dbReference type="ChEBI" id="CHEBI:15377"/>
        <dbReference type="ChEBI" id="CHEBI:15378"/>
        <dbReference type="ChEBI" id="CHEBI:28938"/>
        <dbReference type="ChEBI" id="CHEBI:58453"/>
        <dbReference type="ChEBI" id="CHEBI:58614"/>
        <dbReference type="EC" id="3.5.4.26"/>
    </reaction>
</comment>
<evidence type="ECO:0000256" key="2">
    <source>
        <dbReference type="ARBA" id="ARBA00004882"/>
    </source>
</evidence>
<dbReference type="Gene3D" id="3.40.430.10">
    <property type="entry name" value="Dihydrofolate Reductase, subunit A"/>
    <property type="match status" value="1"/>
</dbReference>
<comment type="catalytic activity">
    <reaction evidence="13 15">
        <text>5-amino-6-(5-phospho-D-ribitylamino)uracil + NADP(+) = 5-amino-6-(5-phospho-D-ribosylamino)uracil + NADPH + H(+)</text>
        <dbReference type="Rhea" id="RHEA:17845"/>
        <dbReference type="ChEBI" id="CHEBI:15378"/>
        <dbReference type="ChEBI" id="CHEBI:57783"/>
        <dbReference type="ChEBI" id="CHEBI:58349"/>
        <dbReference type="ChEBI" id="CHEBI:58421"/>
        <dbReference type="ChEBI" id="CHEBI:58453"/>
        <dbReference type="EC" id="1.1.1.193"/>
    </reaction>
</comment>
<dbReference type="PIRSF" id="PIRSF006769">
    <property type="entry name" value="RibD"/>
    <property type="match status" value="1"/>
</dbReference>
<evidence type="ECO:0000256" key="12">
    <source>
        <dbReference type="ARBA" id="ARBA00023268"/>
    </source>
</evidence>
<comment type="pathway">
    <text evidence="3 15">Cofactor biosynthesis; riboflavin biosynthesis; 5-amino-6-(D-ribitylamino)uracil from GTP: step 3/4.</text>
</comment>
<dbReference type="RefSeq" id="WP_138186571.1">
    <property type="nucleotide sequence ID" value="NZ_LS992241.1"/>
</dbReference>
<dbReference type="GO" id="GO:0008703">
    <property type="term" value="F:5-amino-6-(5-phosphoribosylamino)uracil reductase activity"/>
    <property type="evidence" value="ECO:0007669"/>
    <property type="project" value="UniProtKB-EC"/>
</dbReference>
<keyword evidence="6 15" id="KW-0686">Riboflavin biosynthesis</keyword>
<evidence type="ECO:0000313" key="20">
    <source>
        <dbReference type="EMBL" id="SYX84728.1"/>
    </source>
</evidence>
<dbReference type="InterPro" id="IPR002125">
    <property type="entry name" value="CMP_dCMP_dom"/>
</dbReference>
<gene>
    <name evidence="20" type="primary">ribD</name>
    <name evidence="20" type="ORF">PBLR_13150</name>
</gene>
<evidence type="ECO:0000256" key="8">
    <source>
        <dbReference type="ARBA" id="ARBA00022801"/>
    </source>
</evidence>
<proteinExistence type="inferred from homology"/>
<feature type="binding site" evidence="17">
    <location>
        <position position="158"/>
    </location>
    <ligand>
        <name>NADP(+)</name>
        <dbReference type="ChEBI" id="CHEBI:58349"/>
    </ligand>
</feature>
<dbReference type="InterPro" id="IPR016193">
    <property type="entry name" value="Cytidine_deaminase-like"/>
</dbReference>
<evidence type="ECO:0000256" key="6">
    <source>
        <dbReference type="ARBA" id="ARBA00022619"/>
    </source>
</evidence>
<keyword evidence="7 15" id="KW-0479">Metal-binding</keyword>
<feature type="binding site" evidence="17">
    <location>
        <position position="200"/>
    </location>
    <ligand>
        <name>NADP(+)</name>
        <dbReference type="ChEBI" id="CHEBI:58349"/>
    </ligand>
</feature>
<evidence type="ECO:0000256" key="17">
    <source>
        <dbReference type="PIRSR" id="PIRSR006769-2"/>
    </source>
</evidence>
<comment type="function">
    <text evidence="1 15">Converts 2,5-diamino-6-(ribosylamino)-4(3h)-pyrimidinone 5'-phosphate into 5-amino-6-(ribosylamino)-2,4(1h,3h)-pyrimidinedione 5'-phosphate.</text>
</comment>
<dbReference type="FunFam" id="3.40.140.10:FF:000025">
    <property type="entry name" value="Riboflavin biosynthesis protein RibD"/>
    <property type="match status" value="1"/>
</dbReference>
<feature type="binding site" evidence="17">
    <location>
        <position position="211"/>
    </location>
    <ligand>
        <name>substrate</name>
    </ligand>
</feature>
<dbReference type="InterPro" id="IPR050765">
    <property type="entry name" value="Riboflavin_Biosynth_HTPR"/>
</dbReference>
<reference evidence="21" key="1">
    <citation type="submission" date="2018-08" db="EMBL/GenBank/DDBJ databases">
        <authorList>
            <person name="Chevrot R."/>
        </authorList>
    </citation>
    <scope>NUCLEOTIDE SEQUENCE [LARGE SCALE GENOMIC DNA]</scope>
</reference>
<dbReference type="Gene3D" id="3.40.140.10">
    <property type="entry name" value="Cytidine Deaminase, domain 2"/>
    <property type="match status" value="1"/>
</dbReference>
<keyword evidence="12" id="KW-0511">Multifunctional enzyme</keyword>
<evidence type="ECO:0000256" key="13">
    <source>
        <dbReference type="ARBA" id="ARBA00049861"/>
    </source>
</evidence>
<feature type="binding site" evidence="18">
    <location>
        <position position="54"/>
    </location>
    <ligand>
        <name>Zn(2+)</name>
        <dbReference type="ChEBI" id="CHEBI:29105"/>
        <note>catalytic</note>
    </ligand>
</feature>
<dbReference type="InterPro" id="IPR016192">
    <property type="entry name" value="APOBEC/CMP_deaminase_Zn-bd"/>
</dbReference>
<dbReference type="EC" id="1.1.1.193" evidence="15"/>
<feature type="binding site" evidence="17">
    <location>
        <position position="208"/>
    </location>
    <ligand>
        <name>substrate</name>
    </ligand>
</feature>
<dbReference type="EC" id="3.5.4.26" evidence="15"/>
<evidence type="ECO:0000256" key="10">
    <source>
        <dbReference type="ARBA" id="ARBA00022857"/>
    </source>
</evidence>
<evidence type="ECO:0000259" key="19">
    <source>
        <dbReference type="PROSITE" id="PS51747"/>
    </source>
</evidence>
<evidence type="ECO:0000256" key="11">
    <source>
        <dbReference type="ARBA" id="ARBA00023002"/>
    </source>
</evidence>
<evidence type="ECO:0000256" key="15">
    <source>
        <dbReference type="PIRNR" id="PIRNR006769"/>
    </source>
</evidence>
<dbReference type="GO" id="GO:0008835">
    <property type="term" value="F:diaminohydroxyphosphoribosylaminopyrimidine deaminase activity"/>
    <property type="evidence" value="ECO:0007669"/>
    <property type="project" value="UniProtKB-EC"/>
</dbReference>
<dbReference type="NCBIfam" id="TIGR00326">
    <property type="entry name" value="eubact_ribD"/>
    <property type="match status" value="1"/>
</dbReference>